<evidence type="ECO:0000256" key="1">
    <source>
        <dbReference type="ARBA" id="ARBA00004162"/>
    </source>
</evidence>
<evidence type="ECO:0000256" key="6">
    <source>
        <dbReference type="ARBA" id="ARBA00023136"/>
    </source>
</evidence>
<dbReference type="PANTHER" id="PTHR30558">
    <property type="entry name" value="EXBD MEMBRANE COMPONENT OF PMF-DRIVEN MACROMOLECULE IMPORT SYSTEM"/>
    <property type="match status" value="1"/>
</dbReference>
<name>A0A420WP87_9PROT</name>
<dbReference type="PANTHER" id="PTHR30558:SF7">
    <property type="entry name" value="TOL-PAL SYSTEM PROTEIN TOLR"/>
    <property type="match status" value="1"/>
</dbReference>
<accession>A0A420WP87</accession>
<evidence type="ECO:0000256" key="5">
    <source>
        <dbReference type="ARBA" id="ARBA00022989"/>
    </source>
</evidence>
<dbReference type="Gene3D" id="3.30.420.270">
    <property type="match status" value="1"/>
</dbReference>
<dbReference type="OrthoDB" id="7359438at2"/>
<evidence type="ECO:0000313" key="10">
    <source>
        <dbReference type="Proteomes" id="UP000277424"/>
    </source>
</evidence>
<dbReference type="Proteomes" id="UP000277424">
    <property type="component" value="Unassembled WGS sequence"/>
</dbReference>
<keyword evidence="4 7" id="KW-0812">Transmembrane</keyword>
<dbReference type="GO" id="GO:0015031">
    <property type="term" value="P:protein transport"/>
    <property type="evidence" value="ECO:0007669"/>
    <property type="project" value="UniProtKB-KW"/>
</dbReference>
<keyword evidence="5 8" id="KW-1133">Transmembrane helix</keyword>
<evidence type="ECO:0000256" key="2">
    <source>
        <dbReference type="ARBA" id="ARBA00005811"/>
    </source>
</evidence>
<dbReference type="EMBL" id="RBIG01000001">
    <property type="protein sequence ID" value="RKQ72732.1"/>
    <property type="molecule type" value="Genomic_DNA"/>
</dbReference>
<keyword evidence="7" id="KW-0813">Transport</keyword>
<gene>
    <name evidence="9" type="ORF">BCL74_0500</name>
</gene>
<proteinExistence type="inferred from homology"/>
<evidence type="ECO:0000256" key="4">
    <source>
        <dbReference type="ARBA" id="ARBA00022692"/>
    </source>
</evidence>
<reference evidence="9 10" key="1">
    <citation type="submission" date="2018-10" db="EMBL/GenBank/DDBJ databases">
        <title>Comparative analysis of microorganisms from saline springs in Andes Mountain Range, Colombia.</title>
        <authorList>
            <person name="Rubin E."/>
        </authorList>
    </citation>
    <scope>NUCLEOTIDE SEQUENCE [LARGE SCALE GENOMIC DNA]</scope>
    <source>
        <strain evidence="9 10">USBA 36</strain>
    </source>
</reference>
<feature type="transmembrane region" description="Helical" evidence="8">
    <location>
        <begin position="30"/>
        <end position="48"/>
    </location>
</feature>
<comment type="subcellular location">
    <subcellularLocation>
        <location evidence="1">Cell membrane</location>
        <topology evidence="1">Single-pass membrane protein</topology>
    </subcellularLocation>
    <subcellularLocation>
        <location evidence="7">Cell membrane</location>
        <topology evidence="7">Single-pass type II membrane protein</topology>
    </subcellularLocation>
</comment>
<keyword evidence="6 8" id="KW-0472">Membrane</keyword>
<dbReference type="AlphaFoldDB" id="A0A420WP87"/>
<protein>
    <submittedName>
        <fullName evidence="9">Biopolymer transport protein ExbD</fullName>
    </submittedName>
</protein>
<evidence type="ECO:0000256" key="8">
    <source>
        <dbReference type="SAM" id="Phobius"/>
    </source>
</evidence>
<organism evidence="9 10">
    <name type="scientific">Oceanibaculum indicum</name>
    <dbReference type="NCBI Taxonomy" id="526216"/>
    <lineage>
        <taxon>Bacteria</taxon>
        <taxon>Pseudomonadati</taxon>
        <taxon>Pseudomonadota</taxon>
        <taxon>Alphaproteobacteria</taxon>
        <taxon>Rhodospirillales</taxon>
        <taxon>Oceanibaculaceae</taxon>
        <taxon>Oceanibaculum</taxon>
    </lineage>
</organism>
<evidence type="ECO:0000313" key="9">
    <source>
        <dbReference type="EMBL" id="RKQ72732.1"/>
    </source>
</evidence>
<dbReference type="RefSeq" id="WP_121217288.1">
    <property type="nucleotide sequence ID" value="NZ_RBIG01000001.1"/>
</dbReference>
<keyword evidence="3" id="KW-1003">Cell membrane</keyword>
<evidence type="ECO:0000256" key="7">
    <source>
        <dbReference type="RuleBase" id="RU003879"/>
    </source>
</evidence>
<comment type="similarity">
    <text evidence="2 7">Belongs to the ExbD/TolR family.</text>
</comment>
<dbReference type="Pfam" id="PF02472">
    <property type="entry name" value="ExbD"/>
    <property type="match status" value="1"/>
</dbReference>
<comment type="caution">
    <text evidence="9">The sequence shown here is derived from an EMBL/GenBank/DDBJ whole genome shotgun (WGS) entry which is preliminary data.</text>
</comment>
<keyword evidence="7" id="KW-0653">Protein transport</keyword>
<evidence type="ECO:0000256" key="3">
    <source>
        <dbReference type="ARBA" id="ARBA00022475"/>
    </source>
</evidence>
<dbReference type="GO" id="GO:0005886">
    <property type="term" value="C:plasma membrane"/>
    <property type="evidence" value="ECO:0007669"/>
    <property type="project" value="UniProtKB-SubCell"/>
</dbReference>
<sequence length="149" mass="15736">MSVLNHSRKSAGGGLFAAGRHRERNSDEGIIPLINVVFLLLIFFMLAGKLSQIDPFEVTPPDSASESLPDGSTLTVLVGADGRIAFDGKPMELGALPAALEAHARDGAVLRLKADQQAEADRVIEVMESLRAAGIEKLSLLTTKTGTGE</sequence>
<dbReference type="InterPro" id="IPR003400">
    <property type="entry name" value="ExbD"/>
</dbReference>
<dbReference type="GO" id="GO:0022857">
    <property type="term" value="F:transmembrane transporter activity"/>
    <property type="evidence" value="ECO:0007669"/>
    <property type="project" value="InterPro"/>
</dbReference>